<dbReference type="Proteomes" id="UP000006002">
    <property type="component" value="Unassembled WGS sequence"/>
</dbReference>
<feature type="domain" description="YARHG" evidence="1">
    <location>
        <begin position="359"/>
        <end position="445"/>
    </location>
</feature>
<sequence>MGKKETGMKKTILVSAGWILAAGMIGTALPGQAVLAAKRVTSESGETSSEGKSSANAGQKAGKIEGLNYIGGKTYTLNLQYSKENSMTGEAVGETGVLAAVSRDFDYDGADEIFSVSYKDSTNSPTGRAITFSILKETDGGWKTVSEQEMLYLDYQGNYREMSGMSGGTAFSEVSVFLRRLDEQYQFFYEVYEESSVATGQSWNIQGFYLDGDELKKMETSTDIFYEGSPISELWDSKAAAESGEDWALENANIIDAYENLIFSDPNISFDHMTVDQNQGMYQVLRMKKGSLVSDEERSQWISGCYNGDEARSMKCYSYKINDLSNEIPNIIQGYRTDVIFDENGTAESSAADTTDTTSEFIIPDSDSRYLSREELSNMSLQQLNYAKNEIYARKGRVFQSPELQNYFGSKSWYHGSIAADDFKDSTMLNDYERANTELLSKVEHELAPDGYQLDK</sequence>
<dbReference type="InterPro" id="IPR038434">
    <property type="entry name" value="YARHG_sf"/>
</dbReference>
<dbReference type="Pfam" id="PF13308">
    <property type="entry name" value="YARHG"/>
    <property type="match status" value="1"/>
</dbReference>
<evidence type="ECO:0000313" key="3">
    <source>
        <dbReference type="Proteomes" id="UP000006002"/>
    </source>
</evidence>
<dbReference type="eggNOG" id="COG1033">
    <property type="taxonomic scope" value="Bacteria"/>
</dbReference>
<dbReference type="SMART" id="SM01324">
    <property type="entry name" value="YARHG"/>
    <property type="match status" value="1"/>
</dbReference>
<accession>A5ZWB9</accession>
<gene>
    <name evidence="2" type="ORF">RUMOBE_03312</name>
</gene>
<reference evidence="2 3" key="1">
    <citation type="submission" date="2007-03" db="EMBL/GenBank/DDBJ databases">
        <authorList>
            <person name="Fulton L."/>
            <person name="Clifton S."/>
            <person name="Fulton B."/>
            <person name="Xu J."/>
            <person name="Minx P."/>
            <person name="Pepin K.H."/>
            <person name="Johnson M."/>
            <person name="Thiruvilangam P."/>
            <person name="Bhonagiri V."/>
            <person name="Nash W.E."/>
            <person name="Mardis E.R."/>
            <person name="Wilson R.K."/>
        </authorList>
    </citation>
    <scope>NUCLEOTIDE SEQUENCE [LARGE SCALE GENOMIC DNA]</scope>
    <source>
        <strain evidence="2 3">ATCC 29174</strain>
    </source>
</reference>
<comment type="caution">
    <text evidence="2">The sequence shown here is derived from an EMBL/GenBank/DDBJ whole genome shotgun (WGS) entry which is preliminary data.</text>
</comment>
<organism evidence="2 3">
    <name type="scientific">Blautia obeum ATCC 29174</name>
    <dbReference type="NCBI Taxonomy" id="411459"/>
    <lineage>
        <taxon>Bacteria</taxon>
        <taxon>Bacillati</taxon>
        <taxon>Bacillota</taxon>
        <taxon>Clostridia</taxon>
        <taxon>Lachnospirales</taxon>
        <taxon>Lachnospiraceae</taxon>
        <taxon>Blautia</taxon>
    </lineage>
</organism>
<reference evidence="2 3" key="2">
    <citation type="submission" date="2007-04" db="EMBL/GenBank/DDBJ databases">
        <title>Draft genome sequence of Ruminococcus obeum (ATCC 29174).</title>
        <authorList>
            <person name="Sudarsanam P."/>
            <person name="Ley R."/>
            <person name="Guruge J."/>
            <person name="Turnbaugh P.J."/>
            <person name="Mahowald M."/>
            <person name="Liep D."/>
            <person name="Gordon J."/>
        </authorList>
    </citation>
    <scope>NUCLEOTIDE SEQUENCE [LARGE SCALE GENOMIC DNA]</scope>
    <source>
        <strain evidence="2 3">ATCC 29174</strain>
    </source>
</reference>
<dbReference type="InterPro" id="IPR025582">
    <property type="entry name" value="YARHG_dom"/>
</dbReference>
<name>A5ZWB9_9FIRM</name>
<proteinExistence type="predicted"/>
<dbReference type="AlphaFoldDB" id="A5ZWB9"/>
<protein>
    <recommendedName>
        <fullName evidence="1">YARHG domain-containing protein</fullName>
    </recommendedName>
</protein>
<evidence type="ECO:0000313" key="2">
    <source>
        <dbReference type="EMBL" id="EDM86073.1"/>
    </source>
</evidence>
<evidence type="ECO:0000259" key="1">
    <source>
        <dbReference type="SMART" id="SM01324"/>
    </source>
</evidence>
<dbReference type="EMBL" id="AAVO02000019">
    <property type="protein sequence ID" value="EDM86073.1"/>
    <property type="molecule type" value="Genomic_DNA"/>
</dbReference>
<dbReference type="Gene3D" id="1.20.58.1690">
    <property type="match status" value="1"/>
</dbReference>
<dbReference type="HOGENOM" id="CLU_599455_0_0_9"/>